<dbReference type="Pfam" id="PF00701">
    <property type="entry name" value="DHDPS"/>
    <property type="match status" value="1"/>
</dbReference>
<evidence type="ECO:0000256" key="2">
    <source>
        <dbReference type="ARBA" id="ARBA00023239"/>
    </source>
</evidence>
<reference evidence="4" key="1">
    <citation type="submission" date="2016-06" db="EMBL/GenBank/DDBJ databases">
        <authorList>
            <person name="Varghese N."/>
            <person name="Submissions Spin"/>
        </authorList>
    </citation>
    <scope>NUCLEOTIDE SEQUENCE [LARGE SCALE GENOMIC DNA]</scope>
    <source>
        <strain evidence="4">DSM 43817</strain>
    </source>
</reference>
<keyword evidence="4" id="KW-1185">Reference proteome</keyword>
<dbReference type="Proteomes" id="UP000198959">
    <property type="component" value="Unassembled WGS sequence"/>
</dbReference>
<comment type="similarity">
    <text evidence="1">Belongs to the DapA family.</text>
</comment>
<dbReference type="AlphaFoldDB" id="A0A1C6RY20"/>
<sequence>MIIADTRASRPAELAPAAAALRDRLRWRLVAAAATPMDAAGAIDPALLGRYLRGLVDDGVDALAVLAHTGRGPHLVEMARELVTRCAVDTGVPVIVGVGGRPGERTDQVAAEAARAADLGAAGVLVFPVEADPLAHHDAIWRAAGLPMLAFDLYLRPYRPADLADLLAHPGVAGVKVARLHDAVACQAALASAHAADRLAITGEDRMFGPSLMWGAQAALVGLAAAAVPVTAEVLRAFAEQRYADFVAASARLDRLAEVTFTEPMEGYVRRMLWIAAAEGRIPAAYAVDPYGPVLPADDRARVLAVARRGAGAGGPAGRP</sequence>
<dbReference type="Gene3D" id="3.20.20.70">
    <property type="entry name" value="Aldolase class I"/>
    <property type="match status" value="1"/>
</dbReference>
<gene>
    <name evidence="3" type="ORF">GA0074692_1287</name>
</gene>
<accession>A0A1C6RY20</accession>
<dbReference type="STRING" id="145854.GA0074692_1287"/>
<dbReference type="GO" id="GO:0008840">
    <property type="term" value="F:4-hydroxy-tetrahydrodipicolinate synthase activity"/>
    <property type="evidence" value="ECO:0007669"/>
    <property type="project" value="TreeGrafter"/>
</dbReference>
<dbReference type="EMBL" id="FMHW01000002">
    <property type="protein sequence ID" value="SCL21921.1"/>
    <property type="molecule type" value="Genomic_DNA"/>
</dbReference>
<evidence type="ECO:0000313" key="3">
    <source>
        <dbReference type="EMBL" id="SCL21921.1"/>
    </source>
</evidence>
<dbReference type="OrthoDB" id="3688938at2"/>
<name>A0A1C6RY20_9ACTN</name>
<dbReference type="RefSeq" id="WP_091640341.1">
    <property type="nucleotide sequence ID" value="NZ_FMHW01000002.1"/>
</dbReference>
<dbReference type="PANTHER" id="PTHR12128:SF66">
    <property type="entry name" value="4-HYDROXY-2-OXOGLUTARATE ALDOLASE, MITOCHONDRIAL"/>
    <property type="match status" value="1"/>
</dbReference>
<dbReference type="SMART" id="SM01130">
    <property type="entry name" value="DHDPS"/>
    <property type="match status" value="1"/>
</dbReference>
<dbReference type="InterPro" id="IPR002220">
    <property type="entry name" value="DapA-like"/>
</dbReference>
<dbReference type="InterPro" id="IPR013785">
    <property type="entry name" value="Aldolase_TIM"/>
</dbReference>
<evidence type="ECO:0000313" key="4">
    <source>
        <dbReference type="Proteomes" id="UP000198959"/>
    </source>
</evidence>
<keyword evidence="2" id="KW-0456">Lyase</keyword>
<dbReference type="PANTHER" id="PTHR12128">
    <property type="entry name" value="DIHYDRODIPICOLINATE SYNTHASE"/>
    <property type="match status" value="1"/>
</dbReference>
<dbReference type="SUPFAM" id="SSF51569">
    <property type="entry name" value="Aldolase"/>
    <property type="match status" value="1"/>
</dbReference>
<proteinExistence type="inferred from homology"/>
<evidence type="ECO:0000256" key="1">
    <source>
        <dbReference type="ARBA" id="ARBA00007592"/>
    </source>
</evidence>
<organism evidence="3 4">
    <name type="scientific">Micromonospora pallida</name>
    <dbReference type="NCBI Taxonomy" id="145854"/>
    <lineage>
        <taxon>Bacteria</taxon>
        <taxon>Bacillati</taxon>
        <taxon>Actinomycetota</taxon>
        <taxon>Actinomycetes</taxon>
        <taxon>Micromonosporales</taxon>
        <taxon>Micromonosporaceae</taxon>
        <taxon>Micromonospora</taxon>
    </lineage>
</organism>
<protein>
    <submittedName>
        <fullName evidence="3">4-hydroxy-tetrahydrodipicolinate synthase</fullName>
    </submittedName>
</protein>